<dbReference type="AlphaFoldDB" id="A0A1C4XBA1"/>
<accession>A0A1C4XBA1</accession>
<reference evidence="3" key="1">
    <citation type="submission" date="2016-06" db="EMBL/GenBank/DDBJ databases">
        <authorList>
            <person name="Varghese N."/>
            <person name="Submissions Spin"/>
        </authorList>
    </citation>
    <scope>NUCLEOTIDE SEQUENCE [LARGE SCALE GENOMIC DNA]</scope>
    <source>
        <strain evidence="3">DSM 45160</strain>
    </source>
</reference>
<name>A0A1C4XBA1_9ACTN</name>
<organism evidence="2 3">
    <name type="scientific">Micromonospora chokoriensis</name>
    <dbReference type="NCBI Taxonomy" id="356851"/>
    <lineage>
        <taxon>Bacteria</taxon>
        <taxon>Bacillati</taxon>
        <taxon>Actinomycetota</taxon>
        <taxon>Actinomycetes</taxon>
        <taxon>Micromonosporales</taxon>
        <taxon>Micromonosporaceae</taxon>
        <taxon>Micromonospora</taxon>
    </lineage>
</organism>
<dbReference type="EMBL" id="LT607409">
    <property type="protein sequence ID" value="SCF05511.1"/>
    <property type="molecule type" value="Genomic_DNA"/>
</dbReference>
<gene>
    <name evidence="2" type="ORF">GA0070612_3375</name>
</gene>
<evidence type="ECO:0000313" key="2">
    <source>
        <dbReference type="EMBL" id="SCF05511.1"/>
    </source>
</evidence>
<dbReference type="RefSeq" id="WP_157742506.1">
    <property type="nucleotide sequence ID" value="NZ_LT607409.1"/>
</dbReference>
<evidence type="ECO:0000256" key="1">
    <source>
        <dbReference type="SAM" id="MobiDB-lite"/>
    </source>
</evidence>
<evidence type="ECO:0000313" key="3">
    <source>
        <dbReference type="Proteomes" id="UP000198224"/>
    </source>
</evidence>
<sequence>MLNRAKKPVSQELAGLRRARTKPGGVAASSEYTIGIRMEPRLAGSLPGLRLGSIALMKQGASTFGWPH</sequence>
<protein>
    <submittedName>
        <fullName evidence="2">Uncharacterized protein</fullName>
    </submittedName>
</protein>
<feature type="region of interest" description="Disordered" evidence="1">
    <location>
        <begin position="1"/>
        <end position="22"/>
    </location>
</feature>
<proteinExistence type="predicted"/>
<keyword evidence="3" id="KW-1185">Reference proteome</keyword>
<dbReference type="Proteomes" id="UP000198224">
    <property type="component" value="Chromosome I"/>
</dbReference>